<feature type="signal peptide" evidence="2">
    <location>
        <begin position="1"/>
        <end position="26"/>
    </location>
</feature>
<organism evidence="4 5">
    <name type="scientific">Candidatus Cryptobacteroides gallistercoris</name>
    <dbReference type="NCBI Taxonomy" id="2840765"/>
    <lineage>
        <taxon>Bacteria</taxon>
        <taxon>Pseudomonadati</taxon>
        <taxon>Bacteroidota</taxon>
        <taxon>Bacteroidia</taxon>
        <taxon>Bacteroidales</taxon>
        <taxon>Candidatus Cryptobacteroides</taxon>
    </lineage>
</organism>
<dbReference type="InterPro" id="IPR029058">
    <property type="entry name" value="AB_hydrolase_fold"/>
</dbReference>
<dbReference type="Proteomes" id="UP000771749">
    <property type="component" value="Unassembled WGS sequence"/>
</dbReference>
<dbReference type="EMBL" id="JADIMJ010000109">
    <property type="protein sequence ID" value="MBO8454485.1"/>
    <property type="molecule type" value="Genomic_DNA"/>
</dbReference>
<evidence type="ECO:0000259" key="3">
    <source>
        <dbReference type="Pfam" id="PF00135"/>
    </source>
</evidence>
<feature type="chain" id="PRO_5036853658" evidence="2">
    <location>
        <begin position="27"/>
        <end position="324"/>
    </location>
</feature>
<evidence type="ECO:0000313" key="4">
    <source>
        <dbReference type="EMBL" id="MBO8454485.1"/>
    </source>
</evidence>
<feature type="domain" description="Carboxylesterase type B" evidence="3">
    <location>
        <begin position="42"/>
        <end position="169"/>
    </location>
</feature>
<gene>
    <name evidence="4" type="ORF">IAC07_07185</name>
</gene>
<name>A0A940DQ65_9BACT</name>
<sequence>MRHIILSSIVPAAAAVLLLASVPASGQETSPLVPDATYKFAQRDTCELFLDVYNPASGTGEEDGLRMPTVIFMFGGGFMSGERDAPYYSSWFREMTRNGCRVVSIDYRLGLKGATKVGIGQVNDLENAINIAVEDLFSATVFLLDNAESLGIDPDNIVISGSSAGAISVLQADYELNNSSVLASELPAGFRYAGVMSFAGAILSRSGLLEYATEPAPTLLLHGTEDRLVTYKQIKFFNIGFFGSDRIASRFARFGYEYNILRFTGHGHEVASSMYETTDYQLAFIRENILRKSRRIIDATISDPDIPSGDGISQSRKELYGDNR</sequence>
<comment type="caution">
    <text evidence="4">The sequence shown here is derived from an EMBL/GenBank/DDBJ whole genome shotgun (WGS) entry which is preliminary data.</text>
</comment>
<dbReference type="PANTHER" id="PTHR48081">
    <property type="entry name" value="AB HYDROLASE SUPERFAMILY PROTEIN C4A8.06C"/>
    <property type="match status" value="1"/>
</dbReference>
<dbReference type="PANTHER" id="PTHR48081:SF8">
    <property type="entry name" value="ALPHA_BETA HYDROLASE FOLD-3 DOMAIN-CONTAINING PROTEIN-RELATED"/>
    <property type="match status" value="1"/>
</dbReference>
<evidence type="ECO:0000256" key="1">
    <source>
        <dbReference type="ARBA" id="ARBA00022801"/>
    </source>
</evidence>
<keyword evidence="1 4" id="KW-0378">Hydrolase</keyword>
<dbReference type="Pfam" id="PF00135">
    <property type="entry name" value="COesterase"/>
    <property type="match status" value="1"/>
</dbReference>
<evidence type="ECO:0000313" key="5">
    <source>
        <dbReference type="Proteomes" id="UP000771749"/>
    </source>
</evidence>
<evidence type="ECO:0000256" key="2">
    <source>
        <dbReference type="SAM" id="SignalP"/>
    </source>
</evidence>
<accession>A0A940DQ65</accession>
<dbReference type="Gene3D" id="3.40.50.1820">
    <property type="entry name" value="alpha/beta hydrolase"/>
    <property type="match status" value="1"/>
</dbReference>
<reference evidence="4" key="1">
    <citation type="submission" date="2020-10" db="EMBL/GenBank/DDBJ databases">
        <authorList>
            <person name="Gilroy R."/>
        </authorList>
    </citation>
    <scope>NUCLEOTIDE SEQUENCE</scope>
    <source>
        <strain evidence="4">F1-3629</strain>
    </source>
</reference>
<keyword evidence="2" id="KW-0732">Signal</keyword>
<dbReference type="AlphaFoldDB" id="A0A940DQ65"/>
<reference evidence="4" key="2">
    <citation type="journal article" date="2021" name="PeerJ">
        <title>Extensive microbial diversity within the chicken gut microbiome revealed by metagenomics and culture.</title>
        <authorList>
            <person name="Gilroy R."/>
            <person name="Ravi A."/>
            <person name="Getino M."/>
            <person name="Pursley I."/>
            <person name="Horton D.L."/>
            <person name="Alikhan N.F."/>
            <person name="Baker D."/>
            <person name="Gharbi K."/>
            <person name="Hall N."/>
            <person name="Watson M."/>
            <person name="Adriaenssens E.M."/>
            <person name="Foster-Nyarko E."/>
            <person name="Jarju S."/>
            <person name="Secka A."/>
            <person name="Antonio M."/>
            <person name="Oren A."/>
            <person name="Chaudhuri R.R."/>
            <person name="La Ragione R."/>
            <person name="Hildebrand F."/>
            <person name="Pallen M.J."/>
        </authorList>
    </citation>
    <scope>NUCLEOTIDE SEQUENCE</scope>
    <source>
        <strain evidence="4">F1-3629</strain>
    </source>
</reference>
<dbReference type="SUPFAM" id="SSF53474">
    <property type="entry name" value="alpha/beta-Hydrolases"/>
    <property type="match status" value="1"/>
</dbReference>
<proteinExistence type="predicted"/>
<dbReference type="InterPro" id="IPR002018">
    <property type="entry name" value="CarbesteraseB"/>
</dbReference>
<dbReference type="InterPro" id="IPR050300">
    <property type="entry name" value="GDXG_lipolytic_enzyme"/>
</dbReference>
<dbReference type="GO" id="GO:0016787">
    <property type="term" value="F:hydrolase activity"/>
    <property type="evidence" value="ECO:0007669"/>
    <property type="project" value="UniProtKB-KW"/>
</dbReference>
<protein>
    <submittedName>
        <fullName evidence="4">Alpha/beta hydrolase</fullName>
    </submittedName>
</protein>